<dbReference type="OrthoDB" id="3555317at2759"/>
<dbReference type="PANTHER" id="PTHR40618">
    <property type="entry name" value="B-ZIP TRANSCRIPTION FACTOR (EUROFUNG)-RELATED"/>
    <property type="match status" value="1"/>
</dbReference>
<sequence>MEVSDFTEQLRIACLYDGLLLLDNSSVPLTRLKRPFRLLLSLFTRASITSIFRSALHARLNKKPYMNFKGVPSCLPSHAAQPLSHSQTTTCQSALDQPQSTSNSPLPSFNPQNLKDIGGDWFDVQDLANYFEERNARLFVRAPKSMANPSESLVNARALIVGESSF</sequence>
<name>A0A5N6V6X5_ASPTM</name>
<evidence type="ECO:0000313" key="2">
    <source>
        <dbReference type="EMBL" id="KAE8166624.1"/>
    </source>
</evidence>
<protein>
    <submittedName>
        <fullName evidence="2">Uncharacterized protein</fullName>
    </submittedName>
</protein>
<keyword evidence="3" id="KW-1185">Reference proteome</keyword>
<dbReference type="PANTHER" id="PTHR40618:SF1">
    <property type="entry name" value="B-ZIP TRANSCRIPTION FACTOR (EUROFUNG)"/>
    <property type="match status" value="1"/>
</dbReference>
<dbReference type="AlphaFoldDB" id="A0A5N6V6X5"/>
<dbReference type="EMBL" id="ML738593">
    <property type="protein sequence ID" value="KAE8166624.1"/>
    <property type="molecule type" value="Genomic_DNA"/>
</dbReference>
<feature type="region of interest" description="Disordered" evidence="1">
    <location>
        <begin position="86"/>
        <end position="109"/>
    </location>
</feature>
<evidence type="ECO:0000313" key="3">
    <source>
        <dbReference type="Proteomes" id="UP000326950"/>
    </source>
</evidence>
<gene>
    <name evidence="2" type="ORF">BDV40DRAFT_255122</name>
</gene>
<proteinExistence type="predicted"/>
<dbReference type="Proteomes" id="UP000326950">
    <property type="component" value="Unassembled WGS sequence"/>
</dbReference>
<organism evidence="2 3">
    <name type="scientific">Aspergillus tamarii</name>
    <dbReference type="NCBI Taxonomy" id="41984"/>
    <lineage>
        <taxon>Eukaryota</taxon>
        <taxon>Fungi</taxon>
        <taxon>Dikarya</taxon>
        <taxon>Ascomycota</taxon>
        <taxon>Pezizomycotina</taxon>
        <taxon>Eurotiomycetes</taxon>
        <taxon>Eurotiomycetidae</taxon>
        <taxon>Eurotiales</taxon>
        <taxon>Aspergillaceae</taxon>
        <taxon>Aspergillus</taxon>
        <taxon>Aspergillus subgen. Circumdati</taxon>
    </lineage>
</organism>
<reference evidence="2 3" key="1">
    <citation type="submission" date="2019-04" db="EMBL/GenBank/DDBJ databases">
        <title>Friends and foes A comparative genomics study of 23 Aspergillus species from section Flavi.</title>
        <authorList>
            <consortium name="DOE Joint Genome Institute"/>
            <person name="Kjaerbolling I."/>
            <person name="Vesth T."/>
            <person name="Frisvad J.C."/>
            <person name="Nybo J.L."/>
            <person name="Theobald S."/>
            <person name="Kildgaard S."/>
            <person name="Isbrandt T."/>
            <person name="Kuo A."/>
            <person name="Sato A."/>
            <person name="Lyhne E.K."/>
            <person name="Kogle M.E."/>
            <person name="Wiebenga A."/>
            <person name="Kun R.S."/>
            <person name="Lubbers R.J."/>
            <person name="Makela M.R."/>
            <person name="Barry K."/>
            <person name="Chovatia M."/>
            <person name="Clum A."/>
            <person name="Daum C."/>
            <person name="Haridas S."/>
            <person name="He G."/>
            <person name="LaButti K."/>
            <person name="Lipzen A."/>
            <person name="Mondo S."/>
            <person name="Riley R."/>
            <person name="Salamov A."/>
            <person name="Simmons B.A."/>
            <person name="Magnuson J.K."/>
            <person name="Henrissat B."/>
            <person name="Mortensen U.H."/>
            <person name="Larsen T.O."/>
            <person name="Devries R.P."/>
            <person name="Grigoriev I.V."/>
            <person name="Machida M."/>
            <person name="Baker S.E."/>
            <person name="Andersen M.R."/>
        </authorList>
    </citation>
    <scope>NUCLEOTIDE SEQUENCE [LARGE SCALE GENOMIC DNA]</scope>
    <source>
        <strain evidence="2 3">CBS 117626</strain>
    </source>
</reference>
<accession>A0A5N6V6X5</accession>
<evidence type="ECO:0000256" key="1">
    <source>
        <dbReference type="SAM" id="MobiDB-lite"/>
    </source>
</evidence>